<evidence type="ECO:0000313" key="2">
    <source>
        <dbReference type="EMBL" id="KAG1791215.1"/>
    </source>
</evidence>
<keyword evidence="3" id="KW-1185">Reference proteome</keyword>
<comment type="caution">
    <text evidence="2">The sequence shown here is derived from an EMBL/GenBank/DDBJ whole genome shotgun (WGS) entry which is preliminary data.</text>
</comment>
<organism evidence="2 3">
    <name type="scientific">Suillus plorans</name>
    <dbReference type="NCBI Taxonomy" id="116603"/>
    <lineage>
        <taxon>Eukaryota</taxon>
        <taxon>Fungi</taxon>
        <taxon>Dikarya</taxon>
        <taxon>Basidiomycota</taxon>
        <taxon>Agaricomycotina</taxon>
        <taxon>Agaricomycetes</taxon>
        <taxon>Agaricomycetidae</taxon>
        <taxon>Boletales</taxon>
        <taxon>Suillineae</taxon>
        <taxon>Suillaceae</taxon>
        <taxon>Suillus</taxon>
    </lineage>
</organism>
<feature type="compositionally biased region" description="Polar residues" evidence="1">
    <location>
        <begin position="1"/>
        <end position="12"/>
    </location>
</feature>
<dbReference type="GeneID" id="64604986"/>
<proteinExistence type="predicted"/>
<feature type="region of interest" description="Disordered" evidence="1">
    <location>
        <begin position="1"/>
        <end position="35"/>
    </location>
</feature>
<evidence type="ECO:0000256" key="1">
    <source>
        <dbReference type="SAM" id="MobiDB-lite"/>
    </source>
</evidence>
<reference evidence="2" key="1">
    <citation type="journal article" date="2020" name="New Phytol.">
        <title>Comparative genomics reveals dynamic genome evolution in host specialist ectomycorrhizal fungi.</title>
        <authorList>
            <person name="Lofgren L.A."/>
            <person name="Nguyen N.H."/>
            <person name="Vilgalys R."/>
            <person name="Ruytinx J."/>
            <person name="Liao H.L."/>
            <person name="Branco S."/>
            <person name="Kuo A."/>
            <person name="LaButti K."/>
            <person name="Lipzen A."/>
            <person name="Andreopoulos W."/>
            <person name="Pangilinan J."/>
            <person name="Riley R."/>
            <person name="Hundley H."/>
            <person name="Na H."/>
            <person name="Barry K."/>
            <person name="Grigoriev I.V."/>
            <person name="Stajich J.E."/>
            <person name="Kennedy P.G."/>
        </authorList>
    </citation>
    <scope>NUCLEOTIDE SEQUENCE</scope>
    <source>
        <strain evidence="2">S12</strain>
    </source>
</reference>
<dbReference type="OrthoDB" id="10619138at2759"/>
<dbReference type="AlphaFoldDB" id="A0A9P7DFW0"/>
<dbReference type="Proteomes" id="UP000719766">
    <property type="component" value="Unassembled WGS sequence"/>
</dbReference>
<name>A0A9P7DFW0_9AGAM</name>
<gene>
    <name evidence="2" type="ORF">HD556DRAFT_658851</name>
</gene>
<dbReference type="EMBL" id="JABBWE010000044">
    <property type="protein sequence ID" value="KAG1791215.1"/>
    <property type="molecule type" value="Genomic_DNA"/>
</dbReference>
<sequence length="97" mass="10932">MVNGNRYLSMNGDSRVKSEEPSKNCSRQMGLTTPADIDKFDHDSIRRAQAKANLSCDYYSSERLSQLRTSGSMSTSFLHFLSLHSRYLLSTFTGVQT</sequence>
<dbReference type="RefSeq" id="XP_041158100.1">
    <property type="nucleotide sequence ID" value="XM_041311222.1"/>
</dbReference>
<accession>A0A9P7DFW0</accession>
<evidence type="ECO:0000313" key="3">
    <source>
        <dbReference type="Proteomes" id="UP000719766"/>
    </source>
</evidence>
<protein>
    <submittedName>
        <fullName evidence="2">Uncharacterized protein</fullName>
    </submittedName>
</protein>